<name>A0ABW2L0J5_9PROT</name>
<sequence>MRITVSTIARFHSFDLAAQLQARGHLAAVFTGYPRGKLRETGVDPALIRSFPWVQTPYMALLRYGLLPSPAEREMALLAHRTLDGHVARTLPDCDLVSVLSGSGVATGKAARRRGIAYVCDRGSTHIRFQDRLLAEEFERVGLPWHGIDRRVIERELEEYELADRITVPSGVVRDSFVTEGVAPGKLAVVPYGVDLGVFRRVAPRAPEFRILFVGGLSVRKGLHDLFAAVRLAGIPGARLVLVGGKTPETDHLLARAGVPFDWRGALSWSDLVHEFSAAGAFVLPSIEDGFGLVVSQAMACGCPVIVSRNVGGADLVQEGVNGFVVPARSPETIADRLLRLYRDSELWHGLSAAAVDRVRHIGGWRDYGDRSCAVFRETIETPCRRFPGPAGGAERCEAE</sequence>
<dbReference type="InterPro" id="IPR028098">
    <property type="entry name" value="Glyco_trans_4-like_N"/>
</dbReference>
<evidence type="ECO:0000313" key="3">
    <source>
        <dbReference type="EMBL" id="MFC7334933.1"/>
    </source>
</evidence>
<feature type="domain" description="Glycosyl transferase family 1" evidence="1">
    <location>
        <begin position="207"/>
        <end position="354"/>
    </location>
</feature>
<reference evidence="4" key="1">
    <citation type="journal article" date="2019" name="Int. J. Syst. Evol. Microbiol.">
        <title>The Global Catalogue of Microorganisms (GCM) 10K type strain sequencing project: providing services to taxonomists for standard genome sequencing and annotation.</title>
        <authorList>
            <consortium name="The Broad Institute Genomics Platform"/>
            <consortium name="The Broad Institute Genome Sequencing Center for Infectious Disease"/>
            <person name="Wu L."/>
            <person name="Ma J."/>
        </authorList>
    </citation>
    <scope>NUCLEOTIDE SEQUENCE [LARGE SCALE GENOMIC DNA]</scope>
    <source>
        <strain evidence="4">CGMCC 1.16275</strain>
    </source>
</reference>
<accession>A0ABW2L0J5</accession>
<evidence type="ECO:0000259" key="1">
    <source>
        <dbReference type="Pfam" id="PF00534"/>
    </source>
</evidence>
<dbReference type="PANTHER" id="PTHR45947">
    <property type="entry name" value="SULFOQUINOVOSYL TRANSFERASE SQD2"/>
    <property type="match status" value="1"/>
</dbReference>
<keyword evidence="4" id="KW-1185">Reference proteome</keyword>
<dbReference type="Pfam" id="PF13439">
    <property type="entry name" value="Glyco_transf_4"/>
    <property type="match status" value="1"/>
</dbReference>
<dbReference type="Pfam" id="PF00534">
    <property type="entry name" value="Glycos_transf_1"/>
    <property type="match status" value="1"/>
</dbReference>
<evidence type="ECO:0000313" key="4">
    <source>
        <dbReference type="Proteomes" id="UP001596456"/>
    </source>
</evidence>
<dbReference type="InterPro" id="IPR001296">
    <property type="entry name" value="Glyco_trans_1"/>
</dbReference>
<dbReference type="EC" id="2.4.-.-" evidence="3"/>
<dbReference type="CDD" id="cd03801">
    <property type="entry name" value="GT4_PimA-like"/>
    <property type="match status" value="1"/>
</dbReference>
<gene>
    <name evidence="3" type="ORF">ACFQPS_17340</name>
</gene>
<dbReference type="RefSeq" id="WP_377360473.1">
    <property type="nucleotide sequence ID" value="NZ_JBHTCM010000024.1"/>
</dbReference>
<keyword evidence="3" id="KW-0328">Glycosyltransferase</keyword>
<dbReference type="PANTHER" id="PTHR45947:SF3">
    <property type="entry name" value="SULFOQUINOVOSYL TRANSFERASE SQD2"/>
    <property type="match status" value="1"/>
</dbReference>
<dbReference type="Gene3D" id="3.40.50.2000">
    <property type="entry name" value="Glycogen Phosphorylase B"/>
    <property type="match status" value="2"/>
</dbReference>
<dbReference type="Proteomes" id="UP001596456">
    <property type="component" value="Unassembled WGS sequence"/>
</dbReference>
<comment type="caution">
    <text evidence="3">The sequence shown here is derived from an EMBL/GenBank/DDBJ whole genome shotgun (WGS) entry which is preliminary data.</text>
</comment>
<feature type="domain" description="Glycosyltransferase subfamily 4-like N-terminal" evidence="2">
    <location>
        <begin position="12"/>
        <end position="196"/>
    </location>
</feature>
<keyword evidence="3" id="KW-0808">Transferase</keyword>
<organism evidence="3 4">
    <name type="scientific">Rhodocista pekingensis</name>
    <dbReference type="NCBI Taxonomy" id="201185"/>
    <lineage>
        <taxon>Bacteria</taxon>
        <taxon>Pseudomonadati</taxon>
        <taxon>Pseudomonadota</taxon>
        <taxon>Alphaproteobacteria</taxon>
        <taxon>Rhodospirillales</taxon>
        <taxon>Azospirillaceae</taxon>
        <taxon>Rhodocista</taxon>
    </lineage>
</organism>
<proteinExistence type="predicted"/>
<dbReference type="GO" id="GO:0016757">
    <property type="term" value="F:glycosyltransferase activity"/>
    <property type="evidence" value="ECO:0007669"/>
    <property type="project" value="UniProtKB-KW"/>
</dbReference>
<dbReference type="EMBL" id="JBHTCM010000024">
    <property type="protein sequence ID" value="MFC7334933.1"/>
    <property type="molecule type" value="Genomic_DNA"/>
</dbReference>
<dbReference type="InterPro" id="IPR050194">
    <property type="entry name" value="Glycosyltransferase_grp1"/>
</dbReference>
<protein>
    <submittedName>
        <fullName evidence="3">Glycosyltransferase family 4 protein</fullName>
        <ecNumber evidence="3">2.4.-.-</ecNumber>
    </submittedName>
</protein>
<dbReference type="SUPFAM" id="SSF53756">
    <property type="entry name" value="UDP-Glycosyltransferase/glycogen phosphorylase"/>
    <property type="match status" value="1"/>
</dbReference>
<evidence type="ECO:0000259" key="2">
    <source>
        <dbReference type="Pfam" id="PF13439"/>
    </source>
</evidence>